<protein>
    <submittedName>
        <fullName evidence="1">Uncharacterized protein</fullName>
    </submittedName>
</protein>
<gene>
    <name evidence="1" type="ORF">A4V03_20605</name>
</gene>
<organism evidence="1 2">
    <name type="scientific">Bacteroides caecimuris</name>
    <dbReference type="NCBI Taxonomy" id="1796613"/>
    <lineage>
        <taxon>Bacteria</taxon>
        <taxon>Pseudomonadati</taxon>
        <taxon>Bacteroidota</taxon>
        <taxon>Bacteroidia</taxon>
        <taxon>Bacteroidales</taxon>
        <taxon>Bacteroidaceae</taxon>
        <taxon>Bacteroides</taxon>
    </lineage>
</organism>
<dbReference type="EMBL" id="CP015401">
    <property type="protein sequence ID" value="ARE60505.1"/>
    <property type="molecule type" value="Genomic_DNA"/>
</dbReference>
<keyword evidence="2" id="KW-1185">Reference proteome</keyword>
<dbReference type="PROSITE" id="PS51257">
    <property type="entry name" value="PROKAR_LIPOPROTEIN"/>
    <property type="match status" value="1"/>
</dbReference>
<reference evidence="2" key="1">
    <citation type="submission" date="2016-04" db="EMBL/GenBank/DDBJ databases">
        <title>Complete Genome Sequences of Twelve Strains of a Stable Defined Moderately Diverse Mouse Microbiota 2 (sDMDMm2).</title>
        <authorList>
            <person name="Uchimura Y."/>
            <person name="Wyss M."/>
            <person name="Brugiroux S."/>
            <person name="Limenitakis J.P."/>
            <person name="Stecher B."/>
            <person name="McCoy K.D."/>
            <person name="Macpherson A.J."/>
        </authorList>
    </citation>
    <scope>NUCLEOTIDE SEQUENCE [LARGE SCALE GENOMIC DNA]</scope>
    <source>
        <strain evidence="2">I48</strain>
    </source>
</reference>
<dbReference type="RefSeq" id="WP_084081154.1">
    <property type="nucleotide sequence ID" value="NZ_CARILY010000063.1"/>
</dbReference>
<proteinExistence type="predicted"/>
<dbReference type="AlphaFoldDB" id="A0A1V0QD77"/>
<name>A0A1V0QD77_9BACE</name>
<sequence>MKKNILFFGALVGALLLVSCSGGNKKQAASSVSSEELDNSIGMYLKTISSLLSLLCGCSLPIIRTVSWSGG</sequence>
<dbReference type="OrthoDB" id="1046790at2"/>
<dbReference type="KEGG" id="bcae:A4V03_20605"/>
<dbReference type="Proteomes" id="UP000092631">
    <property type="component" value="Chromosome"/>
</dbReference>
<accession>A0A1V0QD77</accession>
<evidence type="ECO:0000313" key="1">
    <source>
        <dbReference type="EMBL" id="ARE60505.1"/>
    </source>
</evidence>
<evidence type="ECO:0000313" key="2">
    <source>
        <dbReference type="Proteomes" id="UP000092631"/>
    </source>
</evidence>